<evidence type="ECO:0000259" key="1">
    <source>
        <dbReference type="PROSITE" id="PS50234"/>
    </source>
</evidence>
<dbReference type="SMART" id="SM00327">
    <property type="entry name" value="VWA"/>
    <property type="match status" value="1"/>
</dbReference>
<dbReference type="Proteomes" id="UP000255177">
    <property type="component" value="Unassembled WGS sequence"/>
</dbReference>
<feature type="domain" description="VWFA" evidence="1">
    <location>
        <begin position="5"/>
        <end position="174"/>
    </location>
</feature>
<dbReference type="Pfam" id="PF00092">
    <property type="entry name" value="VWA"/>
    <property type="match status" value="1"/>
</dbReference>
<dbReference type="RefSeq" id="WP_115086230.1">
    <property type="nucleotide sequence ID" value="NZ_CBCSFG010000031.1"/>
</dbReference>
<protein>
    <recommendedName>
        <fullName evidence="1">VWFA domain-containing protein</fullName>
    </recommendedName>
</protein>
<name>A0A380SZD1_9PSED</name>
<dbReference type="CDD" id="cd00198">
    <property type="entry name" value="vWFA"/>
    <property type="match status" value="1"/>
</dbReference>
<dbReference type="PROSITE" id="PS50234">
    <property type="entry name" value="VWFA"/>
    <property type="match status" value="1"/>
</dbReference>
<keyword evidence="3" id="KW-1185">Reference proteome</keyword>
<dbReference type="Gene3D" id="3.40.50.410">
    <property type="entry name" value="von Willebrand factor, type A domain"/>
    <property type="match status" value="1"/>
</dbReference>
<accession>A0A380SZD1</accession>
<sequence length="450" mass="47237">MSTVSVVPIIDISESMSQYGHVEQALIDTQAFLRLLKAGDKLAVVACDHKARTVFTGNGGLATVDPLLNITASAATAVAGLAFDGLSSALGLGLQHSRSFLDSSRLSRACVLLSDGQHNDGPSPLEVLPIYPVMACALGPQADQHLLQQIAQRTGGRYFYAPRAVDLMKVYNQIRATSANAALLTNQLNDIAQHGYQLIPLVIGQRPGAAQLSLVWSSREVSYTSGSPRGNQLSVTLVDPSGVTSPLAPSIIGAGFVIFNLPHPEPGQWYLQVEFAGSGQSISCTAGALQHSVTARSGPANIRLGVEMAARHAVGQPLALTAHLQAGGEVISNVRAHAIVQGPTLSLADALVKYHDQLRTVQALPFDRATGIAEPLARLAALRHTLLPELDILAHQQRVVHLGAAAGQLGTWLDTPVPGSYSVQVVVSGDSQASGPFQRCELASVLVTAD</sequence>
<dbReference type="InterPro" id="IPR002035">
    <property type="entry name" value="VWF_A"/>
</dbReference>
<gene>
    <name evidence="2" type="ORF">CCOS864_02073</name>
</gene>
<dbReference type="InterPro" id="IPR036465">
    <property type="entry name" value="vWFA_dom_sf"/>
</dbReference>
<reference evidence="3" key="1">
    <citation type="submission" date="2018-07" db="EMBL/GenBank/DDBJ databases">
        <authorList>
            <person name="Blom J."/>
        </authorList>
    </citation>
    <scope>NUCLEOTIDE SEQUENCE [LARGE SCALE GENOMIC DNA]</scope>
    <source>
        <strain evidence="3">CCOS 864</strain>
    </source>
</reference>
<proteinExistence type="predicted"/>
<dbReference type="SUPFAM" id="SSF53300">
    <property type="entry name" value="vWA-like"/>
    <property type="match status" value="1"/>
</dbReference>
<dbReference type="EMBL" id="UIDD01000006">
    <property type="protein sequence ID" value="SUQ62628.1"/>
    <property type="molecule type" value="Genomic_DNA"/>
</dbReference>
<organism evidence="2 3">
    <name type="scientific">Pseudomonas wadenswilerensis</name>
    <dbReference type="NCBI Taxonomy" id="1785161"/>
    <lineage>
        <taxon>Bacteria</taxon>
        <taxon>Pseudomonadati</taxon>
        <taxon>Pseudomonadota</taxon>
        <taxon>Gammaproteobacteria</taxon>
        <taxon>Pseudomonadales</taxon>
        <taxon>Pseudomonadaceae</taxon>
        <taxon>Pseudomonas</taxon>
    </lineage>
</organism>
<dbReference type="AlphaFoldDB" id="A0A380SZD1"/>
<evidence type="ECO:0000313" key="2">
    <source>
        <dbReference type="EMBL" id="SUQ62628.1"/>
    </source>
</evidence>
<evidence type="ECO:0000313" key="3">
    <source>
        <dbReference type="Proteomes" id="UP000255177"/>
    </source>
</evidence>